<name>A0A4Z2EXD7_9TELE</name>
<comment type="caution">
    <text evidence="2">The sequence shown here is derived from an EMBL/GenBank/DDBJ whole genome shotgun (WGS) entry which is preliminary data.</text>
</comment>
<proteinExistence type="predicted"/>
<evidence type="ECO:0000256" key="1">
    <source>
        <dbReference type="SAM" id="MobiDB-lite"/>
    </source>
</evidence>
<feature type="compositionally biased region" description="Basic and acidic residues" evidence="1">
    <location>
        <begin position="136"/>
        <end position="153"/>
    </location>
</feature>
<evidence type="ECO:0000313" key="3">
    <source>
        <dbReference type="Proteomes" id="UP000314294"/>
    </source>
</evidence>
<feature type="region of interest" description="Disordered" evidence="1">
    <location>
        <begin position="1"/>
        <end position="153"/>
    </location>
</feature>
<sequence length="153" mass="16524">MKRTDDEELVVGIFLHPDLHPPSGGGREEEWVESQQWAESQQGHGNRDSAPSIREASNQRLKLELQEAPPSPRLPANQTLPTARRRGGVTGLGRQPVPGASALWTGSAERGRLRHGRRAPGAGPEPGGVGFGSPGRSDEPPERVGRRLETLLL</sequence>
<accession>A0A4Z2EXD7</accession>
<keyword evidence="3" id="KW-1185">Reference proteome</keyword>
<dbReference type="EMBL" id="SRLO01002216">
    <property type="protein sequence ID" value="TNN33525.1"/>
    <property type="molecule type" value="Genomic_DNA"/>
</dbReference>
<organism evidence="2 3">
    <name type="scientific">Liparis tanakae</name>
    <name type="common">Tanaka's snailfish</name>
    <dbReference type="NCBI Taxonomy" id="230148"/>
    <lineage>
        <taxon>Eukaryota</taxon>
        <taxon>Metazoa</taxon>
        <taxon>Chordata</taxon>
        <taxon>Craniata</taxon>
        <taxon>Vertebrata</taxon>
        <taxon>Euteleostomi</taxon>
        <taxon>Actinopterygii</taxon>
        <taxon>Neopterygii</taxon>
        <taxon>Teleostei</taxon>
        <taxon>Neoteleostei</taxon>
        <taxon>Acanthomorphata</taxon>
        <taxon>Eupercaria</taxon>
        <taxon>Perciformes</taxon>
        <taxon>Cottioidei</taxon>
        <taxon>Cottales</taxon>
        <taxon>Liparidae</taxon>
        <taxon>Liparis</taxon>
    </lineage>
</organism>
<gene>
    <name evidence="2" type="ORF">EYF80_056312</name>
</gene>
<feature type="compositionally biased region" description="Gly residues" evidence="1">
    <location>
        <begin position="124"/>
        <end position="133"/>
    </location>
</feature>
<protein>
    <submittedName>
        <fullName evidence="2">Uncharacterized protein</fullName>
    </submittedName>
</protein>
<feature type="compositionally biased region" description="Polar residues" evidence="1">
    <location>
        <begin position="33"/>
        <end position="44"/>
    </location>
</feature>
<dbReference type="AlphaFoldDB" id="A0A4Z2EXD7"/>
<dbReference type="Proteomes" id="UP000314294">
    <property type="component" value="Unassembled WGS sequence"/>
</dbReference>
<reference evidence="2 3" key="1">
    <citation type="submission" date="2019-03" db="EMBL/GenBank/DDBJ databases">
        <title>First draft genome of Liparis tanakae, snailfish: a comprehensive survey of snailfish specific genes.</title>
        <authorList>
            <person name="Kim W."/>
            <person name="Song I."/>
            <person name="Jeong J.-H."/>
            <person name="Kim D."/>
            <person name="Kim S."/>
            <person name="Ryu S."/>
            <person name="Song J.Y."/>
            <person name="Lee S.K."/>
        </authorList>
    </citation>
    <scope>NUCLEOTIDE SEQUENCE [LARGE SCALE GENOMIC DNA]</scope>
    <source>
        <tissue evidence="2">Muscle</tissue>
    </source>
</reference>
<evidence type="ECO:0000313" key="2">
    <source>
        <dbReference type="EMBL" id="TNN33525.1"/>
    </source>
</evidence>